<evidence type="ECO:0000313" key="2">
    <source>
        <dbReference type="EMBL" id="KAF7579361.1"/>
    </source>
</evidence>
<accession>A0A834SCZ7</accession>
<evidence type="ECO:0000259" key="1">
    <source>
        <dbReference type="Pfam" id="PF10551"/>
    </source>
</evidence>
<protein>
    <recommendedName>
        <fullName evidence="1">MULE transposase domain-containing protein</fullName>
    </recommendedName>
</protein>
<feature type="domain" description="MULE transposase" evidence="1">
    <location>
        <begin position="1"/>
        <end position="74"/>
    </location>
</feature>
<dbReference type="EMBL" id="NQIK02000001">
    <property type="protein sequence ID" value="KAF7579361.1"/>
    <property type="molecule type" value="Genomic_DNA"/>
</dbReference>
<dbReference type="RefSeq" id="XP_065966337.1">
    <property type="nucleotide sequence ID" value="XM_066104135.1"/>
</dbReference>
<organism evidence="2 3">
    <name type="scientific">Pyrenophora tritici-repentis</name>
    <dbReference type="NCBI Taxonomy" id="45151"/>
    <lineage>
        <taxon>Eukaryota</taxon>
        <taxon>Fungi</taxon>
        <taxon>Dikarya</taxon>
        <taxon>Ascomycota</taxon>
        <taxon>Pezizomycotina</taxon>
        <taxon>Dothideomycetes</taxon>
        <taxon>Pleosporomycetidae</taxon>
        <taxon>Pleosporales</taxon>
        <taxon>Pleosporineae</taxon>
        <taxon>Pleosporaceae</taxon>
        <taxon>Pyrenophora</taxon>
    </lineage>
</organism>
<dbReference type="Proteomes" id="UP000245464">
    <property type="component" value="Chromosome 1"/>
</dbReference>
<proteinExistence type="predicted"/>
<dbReference type="Pfam" id="PF10551">
    <property type="entry name" value="MULE"/>
    <property type="match status" value="1"/>
</dbReference>
<sequence length="99" mass="11512">MPLVHIVGITCWATTYDIAYAFILNEAAETYLEVVQYLKELFDYLSVSLKCFLTNHDRSLKARLSVIFLGIPQRRSWDVRRVATAEEKDVIEKARLDFI</sequence>
<dbReference type="InterPro" id="IPR018289">
    <property type="entry name" value="MULE_transposase_dom"/>
</dbReference>
<name>A0A834SCZ7_9PLEO</name>
<dbReference type="AlphaFoldDB" id="A0A834SCZ7"/>
<comment type="caution">
    <text evidence="2">The sequence shown here is derived from an EMBL/GenBank/DDBJ whole genome shotgun (WGS) entry which is preliminary data.</text>
</comment>
<evidence type="ECO:0000313" key="3">
    <source>
        <dbReference type="Proteomes" id="UP000245464"/>
    </source>
</evidence>
<dbReference type="GeneID" id="90954554"/>
<reference evidence="2 3" key="1">
    <citation type="journal article" date="2018" name="BMC Genomics">
        <title>Comparative genomics of the wheat fungal pathogen Pyrenophora tritici-repentis reveals chromosomal variations and genome plasticity.</title>
        <authorList>
            <person name="Moolhuijzen P."/>
            <person name="See P.T."/>
            <person name="Hane J.K."/>
            <person name="Shi G."/>
            <person name="Liu Z."/>
            <person name="Oliver R.P."/>
            <person name="Moffat C.S."/>
        </authorList>
    </citation>
    <scope>NUCLEOTIDE SEQUENCE [LARGE SCALE GENOMIC DNA]</scope>
    <source>
        <strain evidence="2">M4</strain>
    </source>
</reference>
<gene>
    <name evidence="2" type="ORF">PtrM4_036010</name>
</gene>
<dbReference type="KEGG" id="ptrr:90954554"/>